<dbReference type="AlphaFoldDB" id="A0A195BTF2"/>
<evidence type="ECO:0000313" key="3">
    <source>
        <dbReference type="Proteomes" id="UP000078540"/>
    </source>
</evidence>
<keyword evidence="3" id="KW-1185">Reference proteome</keyword>
<feature type="region of interest" description="Disordered" evidence="1">
    <location>
        <begin position="117"/>
        <end position="138"/>
    </location>
</feature>
<dbReference type="EMBL" id="KQ976408">
    <property type="protein sequence ID" value="KYM91216.1"/>
    <property type="molecule type" value="Genomic_DNA"/>
</dbReference>
<protein>
    <submittedName>
        <fullName evidence="2">Uncharacterized protein</fullName>
    </submittedName>
</protein>
<sequence>MYRCPVNFICWQVERCCLLPAAISPLRLEIPTRVPRLTARYMRNNPAAWRNPRVVTQPPFDLFNVNSEHRGFGPPVMAVGCGHQFNGHKLATRTGYANPAVTAQRPFLPGATLIKPRNEFNNREGSSEARQNGSREGKGPVKLNLKINFIQFCAHEIYMLVLQIFGQIKLMSSESGSLTLQVEMNADAGTVHCKFDRMHVNYRIPINRSTDH</sequence>
<proteinExistence type="predicted"/>
<reference evidence="2 3" key="1">
    <citation type="submission" date="2015-09" db="EMBL/GenBank/DDBJ databases">
        <title>Atta colombica WGS genome.</title>
        <authorList>
            <person name="Nygaard S."/>
            <person name="Hu H."/>
            <person name="Boomsma J."/>
            <person name="Zhang G."/>
        </authorList>
    </citation>
    <scope>NUCLEOTIDE SEQUENCE [LARGE SCALE GENOMIC DNA]</scope>
    <source>
        <strain evidence="2">Treedump-2</strain>
        <tissue evidence="2">Whole body</tissue>
    </source>
</reference>
<gene>
    <name evidence="2" type="ORF">ALC53_01628</name>
</gene>
<name>A0A195BTF2_9HYME</name>
<dbReference type="Proteomes" id="UP000078540">
    <property type="component" value="Unassembled WGS sequence"/>
</dbReference>
<evidence type="ECO:0000313" key="2">
    <source>
        <dbReference type="EMBL" id="KYM91216.1"/>
    </source>
</evidence>
<evidence type="ECO:0000256" key="1">
    <source>
        <dbReference type="SAM" id="MobiDB-lite"/>
    </source>
</evidence>
<organism evidence="2 3">
    <name type="scientific">Atta colombica</name>
    <dbReference type="NCBI Taxonomy" id="520822"/>
    <lineage>
        <taxon>Eukaryota</taxon>
        <taxon>Metazoa</taxon>
        <taxon>Ecdysozoa</taxon>
        <taxon>Arthropoda</taxon>
        <taxon>Hexapoda</taxon>
        <taxon>Insecta</taxon>
        <taxon>Pterygota</taxon>
        <taxon>Neoptera</taxon>
        <taxon>Endopterygota</taxon>
        <taxon>Hymenoptera</taxon>
        <taxon>Apocrita</taxon>
        <taxon>Aculeata</taxon>
        <taxon>Formicoidea</taxon>
        <taxon>Formicidae</taxon>
        <taxon>Myrmicinae</taxon>
        <taxon>Atta</taxon>
    </lineage>
</organism>
<accession>A0A195BTF2</accession>